<dbReference type="SUPFAM" id="SSF56436">
    <property type="entry name" value="C-type lectin-like"/>
    <property type="match status" value="1"/>
</dbReference>
<reference evidence="10" key="3">
    <citation type="submission" date="2025-09" db="UniProtKB">
        <authorList>
            <consortium name="Ensembl"/>
        </authorList>
    </citation>
    <scope>IDENTIFICATION</scope>
</reference>
<feature type="transmembrane region" description="Helical" evidence="8">
    <location>
        <begin position="51"/>
        <end position="76"/>
    </location>
</feature>
<reference evidence="10" key="1">
    <citation type="submission" date="2009-12" db="EMBL/GenBank/DDBJ databases">
        <title>The Genome Sequence of Anolis carolinensis (Green Anole Lizard).</title>
        <authorList>
            <consortium name="The Genome Sequencing Platform"/>
            <person name="Di Palma F."/>
            <person name="Alfoldi J."/>
            <person name="Heiman D."/>
            <person name="Young S."/>
            <person name="Grabherr M."/>
            <person name="Johnson J."/>
            <person name="Lander E.S."/>
            <person name="Lindblad-Toh K."/>
        </authorList>
    </citation>
    <scope>NUCLEOTIDE SEQUENCE [LARGE SCALE GENOMIC DNA]</scope>
    <source>
        <strain evidence="10">JBL SC #1</strain>
    </source>
</reference>
<dbReference type="GO" id="GO:0005886">
    <property type="term" value="C:plasma membrane"/>
    <property type="evidence" value="ECO:0000318"/>
    <property type="project" value="GO_Central"/>
</dbReference>
<protein>
    <recommendedName>
        <fullName evidence="9">C-type lectin domain-containing protein</fullName>
    </recommendedName>
</protein>
<dbReference type="OrthoDB" id="538816at2759"/>
<evidence type="ECO:0000259" key="9">
    <source>
        <dbReference type="PROSITE" id="PS50041"/>
    </source>
</evidence>
<dbReference type="InParanoid" id="H9GQH5"/>
<dbReference type="GO" id="GO:0042269">
    <property type="term" value="P:regulation of natural killer cell mediated cytotoxicity"/>
    <property type="evidence" value="ECO:0000318"/>
    <property type="project" value="GO_Central"/>
</dbReference>
<evidence type="ECO:0000256" key="1">
    <source>
        <dbReference type="ARBA" id="ARBA00004606"/>
    </source>
</evidence>
<keyword evidence="8" id="KW-0472">Membrane</keyword>
<dbReference type="PROSITE" id="PS50041">
    <property type="entry name" value="C_TYPE_LECTIN_2"/>
    <property type="match status" value="1"/>
</dbReference>
<dbReference type="KEGG" id="acs:103280582"/>
<evidence type="ECO:0000256" key="6">
    <source>
        <dbReference type="ARBA" id="ARBA00022989"/>
    </source>
</evidence>
<dbReference type="Ensembl" id="ENSACAT00000022356.3">
    <property type="protein sequence ID" value="ENSACAP00000018193.2"/>
    <property type="gene ID" value="ENSACAG00000023970.3"/>
</dbReference>
<dbReference type="GO" id="GO:0005576">
    <property type="term" value="C:extracellular region"/>
    <property type="evidence" value="ECO:0007669"/>
    <property type="project" value="UniProtKB-SubCell"/>
</dbReference>
<evidence type="ECO:0000256" key="4">
    <source>
        <dbReference type="ARBA" id="ARBA00022734"/>
    </source>
</evidence>
<dbReference type="PANTHER" id="PTHR46784">
    <property type="entry name" value="KILLER CELL LECTIN-LIKE RECEPTOR SUBFAMILY B MEMBER 1"/>
    <property type="match status" value="1"/>
</dbReference>
<keyword evidence="5" id="KW-0735">Signal-anchor</keyword>
<dbReference type="Pfam" id="PF00059">
    <property type="entry name" value="Lectin_C"/>
    <property type="match status" value="1"/>
</dbReference>
<dbReference type="InterPro" id="IPR051527">
    <property type="entry name" value="KLR_subfamily_B"/>
</dbReference>
<evidence type="ECO:0000256" key="3">
    <source>
        <dbReference type="ARBA" id="ARBA00022525"/>
    </source>
</evidence>
<reference evidence="10" key="2">
    <citation type="submission" date="2025-08" db="UniProtKB">
        <authorList>
            <consortium name="Ensembl"/>
        </authorList>
    </citation>
    <scope>IDENTIFICATION</scope>
</reference>
<keyword evidence="8" id="KW-0812">Transmembrane</keyword>
<evidence type="ECO:0000256" key="2">
    <source>
        <dbReference type="ARBA" id="ARBA00004613"/>
    </source>
</evidence>
<comment type="subcellular location">
    <subcellularLocation>
        <location evidence="1">Membrane</location>
        <topology evidence="1">Single-pass type II membrane protein</topology>
    </subcellularLocation>
    <subcellularLocation>
        <location evidence="2">Secreted</location>
    </subcellularLocation>
</comment>
<keyword evidence="3" id="KW-0964">Secreted</keyword>
<evidence type="ECO:0000256" key="7">
    <source>
        <dbReference type="ARBA" id="ARBA00023157"/>
    </source>
</evidence>
<dbReference type="GO" id="GO:0030246">
    <property type="term" value="F:carbohydrate binding"/>
    <property type="evidence" value="ECO:0007669"/>
    <property type="project" value="UniProtKB-KW"/>
</dbReference>
<evidence type="ECO:0000256" key="5">
    <source>
        <dbReference type="ARBA" id="ARBA00022968"/>
    </source>
</evidence>
<keyword evidence="7" id="KW-1015">Disulfide bond</keyword>
<dbReference type="GO" id="GO:0009986">
    <property type="term" value="C:cell surface"/>
    <property type="evidence" value="ECO:0000318"/>
    <property type="project" value="GO_Central"/>
</dbReference>
<keyword evidence="11" id="KW-1185">Reference proteome</keyword>
<organism evidence="10 11">
    <name type="scientific">Anolis carolinensis</name>
    <name type="common">Green anole</name>
    <name type="synonym">American chameleon</name>
    <dbReference type="NCBI Taxonomy" id="28377"/>
    <lineage>
        <taxon>Eukaryota</taxon>
        <taxon>Metazoa</taxon>
        <taxon>Chordata</taxon>
        <taxon>Craniata</taxon>
        <taxon>Vertebrata</taxon>
        <taxon>Euteleostomi</taxon>
        <taxon>Lepidosauria</taxon>
        <taxon>Squamata</taxon>
        <taxon>Bifurcata</taxon>
        <taxon>Unidentata</taxon>
        <taxon>Episquamata</taxon>
        <taxon>Toxicofera</taxon>
        <taxon>Iguania</taxon>
        <taxon>Dactyloidae</taxon>
        <taxon>Anolis</taxon>
    </lineage>
</organism>
<dbReference type="Bgee" id="ENSACAG00000023970">
    <property type="expression patterns" value="Expressed in adrenal gland and 1 other cell type or tissue"/>
</dbReference>
<evidence type="ECO:0000313" key="10">
    <source>
        <dbReference type="Ensembl" id="ENSACAP00000018193.2"/>
    </source>
</evidence>
<dbReference type="CDD" id="cd03593">
    <property type="entry name" value="CLECT_NK_receptors_like"/>
    <property type="match status" value="1"/>
</dbReference>
<sequence length="262" mass="30165">MNKEMHPTRIPCQLEDGPCYFNFRPRQKDQRVKVKSHIQDHLWRHSRWHQFLHGFGCMTIVLLMGAVISLGVWAWWIKESLNDLEKKIHISQETSSQTPSNVSPQKIRQDNPQALLQYLCKSYGNHTTSNFSENSRCILCPESWLRHGNKCYWISQEKQTWNKSHHDCTAKVSQLAVIKDKEELDFLQSITDGAQLLWLGLIAVPFTKEWSWVEGSPLNNTLLQVTGDAQPNSCGMLKGKKIISEACSAVTKWICETEALLM</sequence>
<accession>H9GQH5</accession>
<dbReference type="PANTHER" id="PTHR46784:SF1">
    <property type="entry name" value="KILLER CELL LECTIN-LIKE RECEPTOR SUBFAMILY B MEMBER 1"/>
    <property type="match status" value="1"/>
</dbReference>
<dbReference type="GO" id="GO:0038023">
    <property type="term" value="F:signaling receptor activity"/>
    <property type="evidence" value="ECO:0000318"/>
    <property type="project" value="GO_Central"/>
</dbReference>
<name>H9GQH5_ANOCA</name>
<evidence type="ECO:0000256" key="8">
    <source>
        <dbReference type="SAM" id="Phobius"/>
    </source>
</evidence>
<dbReference type="HOGENOM" id="CLU_049894_8_5_1"/>
<keyword evidence="6 8" id="KW-1133">Transmembrane helix</keyword>
<dbReference type="InterPro" id="IPR033992">
    <property type="entry name" value="NKR-like_CTLD"/>
</dbReference>
<keyword evidence="4" id="KW-0430">Lectin</keyword>
<dbReference type="InterPro" id="IPR001304">
    <property type="entry name" value="C-type_lectin-like"/>
</dbReference>
<evidence type="ECO:0000313" key="11">
    <source>
        <dbReference type="Proteomes" id="UP000001646"/>
    </source>
</evidence>
<dbReference type="STRING" id="28377.ENSACAP00000018193"/>
<dbReference type="InterPro" id="IPR016186">
    <property type="entry name" value="C-type_lectin-like/link_sf"/>
</dbReference>
<feature type="domain" description="C-type lectin" evidence="9">
    <location>
        <begin position="147"/>
        <end position="256"/>
    </location>
</feature>
<dbReference type="SMART" id="SM00034">
    <property type="entry name" value="CLECT"/>
    <property type="match status" value="1"/>
</dbReference>
<dbReference type="eggNOG" id="KOG4297">
    <property type="taxonomic scope" value="Eukaryota"/>
</dbReference>
<dbReference type="Proteomes" id="UP000001646">
    <property type="component" value="Unplaced"/>
</dbReference>
<dbReference type="Gene3D" id="3.10.100.10">
    <property type="entry name" value="Mannose-Binding Protein A, subunit A"/>
    <property type="match status" value="1"/>
</dbReference>
<dbReference type="AlphaFoldDB" id="H9GQH5"/>
<proteinExistence type="predicted"/>
<dbReference type="GeneTree" id="ENSGT00940000163123"/>
<dbReference type="InterPro" id="IPR016187">
    <property type="entry name" value="CTDL_fold"/>
</dbReference>